<organism evidence="1 2">
    <name type="scientific">Bacillus mycoides (strain KBAB4)</name>
    <name type="common">Bacillus weihenstephanensis</name>
    <dbReference type="NCBI Taxonomy" id="315730"/>
    <lineage>
        <taxon>Bacteria</taxon>
        <taxon>Bacillati</taxon>
        <taxon>Bacillota</taxon>
        <taxon>Bacilli</taxon>
        <taxon>Bacillales</taxon>
        <taxon>Bacillaceae</taxon>
        <taxon>Bacillus</taxon>
        <taxon>Bacillus cereus group</taxon>
    </lineage>
</organism>
<dbReference type="HOGENOM" id="CLU_812933_0_0_9"/>
<evidence type="ECO:0008006" key="3">
    <source>
        <dbReference type="Google" id="ProtNLM"/>
    </source>
</evidence>
<evidence type="ECO:0000313" key="2">
    <source>
        <dbReference type="Proteomes" id="UP000002154"/>
    </source>
</evidence>
<dbReference type="KEGG" id="bwe:BcerKBAB4_5322"/>
<sequence>MKNYMNQYDSLSLFETTEEMDFALEIAKKHYSHELNKTQIAVLDFIAQHALKAVGVAYLKVPTIAEGVGKSLRTINYATKKLVDLGLVDKYETLRKKSGGSGANVYVIACRIADGLAERFADCEIIVNPTESKVDEPKSEKESLSQSLPKTLNKSLKDFEKNNNTKLVKDIEIEQEQLFADTPEVLRHAYALIDSSLGNKLTKRLVSAYKNSGLASDSAWKLQDRCKHDSTFARELGDRITQSIRNKKDGSEDELCGYIYKTALNMFNDYHTHEQVSEIDVEKEFDWLNNPIAERFVNTRIEGARHVSLSELDFGESTFNNDDLPW</sequence>
<reference evidence="1 2" key="1">
    <citation type="journal article" date="2008" name="Chem. Biol. Interact.">
        <title>Extending the Bacillus cereus group genomics to putative food-borne pathogens of different toxicity.</title>
        <authorList>
            <person name="Lapidus A."/>
            <person name="Goltsman E."/>
            <person name="Auger S."/>
            <person name="Galleron N."/>
            <person name="Segurens B."/>
            <person name="Dossat C."/>
            <person name="Land M.L."/>
            <person name="Broussolle V."/>
            <person name="Brillard J."/>
            <person name="Guinebretiere M.H."/>
            <person name="Sanchis V."/>
            <person name="Nguen-The C."/>
            <person name="Lereclus D."/>
            <person name="Richardson P."/>
            <person name="Wincker P."/>
            <person name="Weissenbach J."/>
            <person name="Ehrlich S.D."/>
            <person name="Sorokin A."/>
        </authorList>
    </citation>
    <scope>NUCLEOTIDE SEQUENCE [LARGE SCALE GENOMIC DNA]</scope>
    <source>
        <strain evidence="2">KBAB4</strain>
        <plasmid evidence="1 2">pBWB403</plasmid>
    </source>
</reference>
<protein>
    <recommendedName>
        <fullName evidence="3">Helix-turn-helix domain-containing protein</fullName>
    </recommendedName>
</protein>
<proteinExistence type="predicted"/>
<evidence type="ECO:0000313" key="1">
    <source>
        <dbReference type="EMBL" id="ABY46816.1"/>
    </source>
</evidence>
<gene>
    <name evidence="1" type="ordered locus">BcerKBAB4_5322</name>
</gene>
<dbReference type="Proteomes" id="UP000002154">
    <property type="component" value="Plasmid pBWB403"/>
</dbReference>
<name>A9VVK1_BACMK</name>
<accession>A9VVK1</accession>
<dbReference type="EMBL" id="CP000906">
    <property type="protein sequence ID" value="ABY46816.1"/>
    <property type="molecule type" value="Genomic_DNA"/>
</dbReference>
<dbReference type="RefSeq" id="WP_012260053.1">
    <property type="nucleotide sequence ID" value="NC_010182.1"/>
</dbReference>
<dbReference type="AlphaFoldDB" id="A9VVK1"/>
<dbReference type="Pfam" id="PF13730">
    <property type="entry name" value="HTH_36"/>
    <property type="match status" value="1"/>
</dbReference>
<geneLocation type="plasmid" evidence="1 2">
    <name>pBWB403</name>
</geneLocation>
<keyword evidence="1" id="KW-0614">Plasmid</keyword>